<dbReference type="EMBL" id="QVLU01000028">
    <property type="protein sequence ID" value="RGE66550.1"/>
    <property type="molecule type" value="Genomic_DNA"/>
</dbReference>
<accession>A0A3E3HZ05</accession>
<dbReference type="GeneID" id="97989374"/>
<dbReference type="AlphaFoldDB" id="A0A3E3HZ05"/>
<reference evidence="2 5" key="1">
    <citation type="submission" date="2018-08" db="EMBL/GenBank/DDBJ databases">
        <title>A genome reference for cultivated species of the human gut microbiota.</title>
        <authorList>
            <person name="Zou Y."/>
            <person name="Xue W."/>
            <person name="Luo G."/>
        </authorList>
    </citation>
    <scope>NUCLEOTIDE SEQUENCE [LARGE SCALE GENOMIC DNA]</scope>
    <source>
        <strain evidence="3 5">AF26-4BH</strain>
        <strain evidence="2">TF05-5AC</strain>
    </source>
</reference>
<keyword evidence="4" id="KW-1185">Reference proteome</keyword>
<dbReference type="RefSeq" id="WP_025490529.1">
    <property type="nucleotide sequence ID" value="NZ_JBKVAZ010000008.1"/>
</dbReference>
<feature type="transmembrane region" description="Helical" evidence="1">
    <location>
        <begin position="6"/>
        <end position="25"/>
    </location>
</feature>
<dbReference type="Proteomes" id="UP000260812">
    <property type="component" value="Unassembled WGS sequence"/>
</dbReference>
<evidence type="ECO:0000256" key="1">
    <source>
        <dbReference type="SAM" id="Phobius"/>
    </source>
</evidence>
<keyword evidence="1" id="KW-0472">Membrane</keyword>
<protein>
    <submittedName>
        <fullName evidence="2">Uncharacterized protein</fullName>
    </submittedName>
</protein>
<dbReference type="EMBL" id="QVLV01000019">
    <property type="protein sequence ID" value="RGE56965.1"/>
    <property type="molecule type" value="Genomic_DNA"/>
</dbReference>
<name>A0A3E3HZ05_9FIRM</name>
<evidence type="ECO:0000313" key="3">
    <source>
        <dbReference type="EMBL" id="RGE66550.1"/>
    </source>
</evidence>
<proteinExistence type="predicted"/>
<organism evidence="2 4">
    <name type="scientific">Eisenbergiella massiliensis</name>
    <dbReference type="NCBI Taxonomy" id="1720294"/>
    <lineage>
        <taxon>Bacteria</taxon>
        <taxon>Bacillati</taxon>
        <taxon>Bacillota</taxon>
        <taxon>Clostridia</taxon>
        <taxon>Lachnospirales</taxon>
        <taxon>Lachnospiraceae</taxon>
        <taxon>Eisenbergiella</taxon>
    </lineage>
</organism>
<comment type="caution">
    <text evidence="2">The sequence shown here is derived from an EMBL/GenBank/DDBJ whole genome shotgun (WGS) entry which is preliminary data.</text>
</comment>
<gene>
    <name evidence="3" type="ORF">DWY69_23825</name>
    <name evidence="2" type="ORF">DXC51_21535</name>
</gene>
<evidence type="ECO:0000313" key="5">
    <source>
        <dbReference type="Proteomes" id="UP000261166"/>
    </source>
</evidence>
<evidence type="ECO:0000313" key="4">
    <source>
        <dbReference type="Proteomes" id="UP000260812"/>
    </source>
</evidence>
<keyword evidence="1" id="KW-0812">Transmembrane</keyword>
<dbReference type="Proteomes" id="UP000261166">
    <property type="component" value="Unassembled WGS sequence"/>
</dbReference>
<dbReference type="OrthoDB" id="1758157at2"/>
<feature type="transmembrane region" description="Helical" evidence="1">
    <location>
        <begin position="37"/>
        <end position="56"/>
    </location>
</feature>
<feature type="transmembrane region" description="Helical" evidence="1">
    <location>
        <begin position="76"/>
        <end position="99"/>
    </location>
</feature>
<keyword evidence="1" id="KW-1133">Transmembrane helix</keyword>
<sequence length="107" mass="11697">MYSWLNVGSLLLGLTALVIPVIIIVRYKKTGNRNQPVLYGASMCACALSLFFQICYSDHLVKIKDWSALSDTSEAVVSGALNLLLGTILFNVIALVICYGKKADKKQ</sequence>
<evidence type="ECO:0000313" key="2">
    <source>
        <dbReference type="EMBL" id="RGE56965.1"/>
    </source>
</evidence>